<dbReference type="GO" id="GO:0080120">
    <property type="term" value="P:CAAX-box protein maturation"/>
    <property type="evidence" value="ECO:0007669"/>
    <property type="project" value="UniProtKB-ARBA"/>
</dbReference>
<accession>A0A9D1VXP7</accession>
<dbReference type="InterPro" id="IPR052710">
    <property type="entry name" value="CAAX_protease"/>
</dbReference>
<reference evidence="3" key="2">
    <citation type="submission" date="2021-04" db="EMBL/GenBank/DDBJ databases">
        <authorList>
            <person name="Gilroy R."/>
        </authorList>
    </citation>
    <scope>NUCLEOTIDE SEQUENCE</scope>
    <source>
        <strain evidence="3">ChiSjej5B23-15282</strain>
    </source>
</reference>
<dbReference type="EMBL" id="DXFA01000138">
    <property type="protein sequence ID" value="HIX48890.1"/>
    <property type="molecule type" value="Genomic_DNA"/>
</dbReference>
<gene>
    <name evidence="3" type="ORF">H9981_07765</name>
</gene>
<keyword evidence="1" id="KW-1133">Transmembrane helix</keyword>
<keyword evidence="3" id="KW-0378">Hydrolase</keyword>
<sequence length="309" mass="33434">MERGQRKLFRKETGYIIRGLIWYFLVMILVAMGSTAVLLRGGISRDEAEGTGYIIGVAAGVAVLFIRNILFGKKTDVFAETGKRMRFRTFAVFFCLILMMQFLFIMGTGVIESVLNAAGLTMETAASHAAGEENTGISMLLYSGIAGPVAEEIVHRGMVLKGLKKHGKVFALILSSLLFGLGHINPVQICLAVPMGILLGYVAVEYSVKWAILLHIVNNLLLGNLFVWLLDQMPGILSDLVFFGCLTAGSVAGIIALVKNRGKLKSWFAENAAPKGYLRCAFTLPSVLILCVADLLMGAGWMVTAIAPL</sequence>
<proteinExistence type="predicted"/>
<comment type="caution">
    <text evidence="3">The sequence shown here is derived from an EMBL/GenBank/DDBJ whole genome shotgun (WGS) entry which is preliminary data.</text>
</comment>
<dbReference type="PANTHER" id="PTHR36435">
    <property type="entry name" value="SLR1288 PROTEIN"/>
    <property type="match status" value="1"/>
</dbReference>
<organism evidence="3 4">
    <name type="scientific">Candidatus Mediterraneibacter caccavium</name>
    <dbReference type="NCBI Taxonomy" id="2838661"/>
    <lineage>
        <taxon>Bacteria</taxon>
        <taxon>Bacillati</taxon>
        <taxon>Bacillota</taxon>
        <taxon>Clostridia</taxon>
        <taxon>Lachnospirales</taxon>
        <taxon>Lachnospiraceae</taxon>
        <taxon>Mediterraneibacter</taxon>
    </lineage>
</organism>
<dbReference type="InterPro" id="IPR003675">
    <property type="entry name" value="Rce1/LyrA-like_dom"/>
</dbReference>
<evidence type="ECO:0000259" key="2">
    <source>
        <dbReference type="Pfam" id="PF02517"/>
    </source>
</evidence>
<reference evidence="3" key="1">
    <citation type="journal article" date="2021" name="PeerJ">
        <title>Extensive microbial diversity within the chicken gut microbiome revealed by metagenomics and culture.</title>
        <authorList>
            <person name="Gilroy R."/>
            <person name="Ravi A."/>
            <person name="Getino M."/>
            <person name="Pursley I."/>
            <person name="Horton D.L."/>
            <person name="Alikhan N.F."/>
            <person name="Baker D."/>
            <person name="Gharbi K."/>
            <person name="Hall N."/>
            <person name="Watson M."/>
            <person name="Adriaenssens E.M."/>
            <person name="Foster-Nyarko E."/>
            <person name="Jarju S."/>
            <person name="Secka A."/>
            <person name="Antonio M."/>
            <person name="Oren A."/>
            <person name="Chaudhuri R.R."/>
            <person name="La Ragione R."/>
            <person name="Hildebrand F."/>
            <person name="Pallen M.J."/>
        </authorList>
    </citation>
    <scope>NUCLEOTIDE SEQUENCE</scope>
    <source>
        <strain evidence="3">ChiSjej5B23-15282</strain>
    </source>
</reference>
<feature type="transmembrane region" description="Helical" evidence="1">
    <location>
        <begin position="278"/>
        <end position="303"/>
    </location>
</feature>
<feature type="transmembrane region" description="Helical" evidence="1">
    <location>
        <begin position="170"/>
        <end position="203"/>
    </location>
</feature>
<dbReference type="Proteomes" id="UP000824243">
    <property type="component" value="Unassembled WGS sequence"/>
</dbReference>
<keyword evidence="3" id="KW-0482">Metalloprotease</keyword>
<feature type="transmembrane region" description="Helical" evidence="1">
    <location>
        <begin position="90"/>
        <end position="111"/>
    </location>
</feature>
<feature type="transmembrane region" description="Helical" evidence="1">
    <location>
        <begin position="51"/>
        <end position="70"/>
    </location>
</feature>
<evidence type="ECO:0000313" key="4">
    <source>
        <dbReference type="Proteomes" id="UP000824243"/>
    </source>
</evidence>
<evidence type="ECO:0000256" key="1">
    <source>
        <dbReference type="SAM" id="Phobius"/>
    </source>
</evidence>
<evidence type="ECO:0000313" key="3">
    <source>
        <dbReference type="EMBL" id="HIX48890.1"/>
    </source>
</evidence>
<keyword evidence="1" id="KW-0472">Membrane</keyword>
<feature type="transmembrane region" description="Helical" evidence="1">
    <location>
        <begin position="20"/>
        <end position="39"/>
    </location>
</feature>
<keyword evidence="1" id="KW-0812">Transmembrane</keyword>
<dbReference type="Pfam" id="PF02517">
    <property type="entry name" value="Rce1-like"/>
    <property type="match status" value="1"/>
</dbReference>
<feature type="domain" description="CAAX prenyl protease 2/Lysostaphin resistance protein A-like" evidence="2">
    <location>
        <begin position="137"/>
        <end position="221"/>
    </location>
</feature>
<dbReference type="GO" id="GO:0008237">
    <property type="term" value="F:metallopeptidase activity"/>
    <property type="evidence" value="ECO:0007669"/>
    <property type="project" value="UniProtKB-KW"/>
</dbReference>
<dbReference type="AlphaFoldDB" id="A0A9D1VXP7"/>
<dbReference type="PANTHER" id="PTHR36435:SF1">
    <property type="entry name" value="CAAX AMINO TERMINAL PROTEASE FAMILY PROTEIN"/>
    <property type="match status" value="1"/>
</dbReference>
<feature type="transmembrane region" description="Helical" evidence="1">
    <location>
        <begin position="210"/>
        <end position="230"/>
    </location>
</feature>
<name>A0A9D1VXP7_9FIRM</name>
<keyword evidence="3" id="KW-0645">Protease</keyword>
<protein>
    <submittedName>
        <fullName evidence="3">CPBP family intramembrane metalloprotease</fullName>
    </submittedName>
</protein>
<dbReference type="GO" id="GO:0004175">
    <property type="term" value="F:endopeptidase activity"/>
    <property type="evidence" value="ECO:0007669"/>
    <property type="project" value="UniProtKB-ARBA"/>
</dbReference>
<feature type="transmembrane region" description="Helical" evidence="1">
    <location>
        <begin position="236"/>
        <end position="258"/>
    </location>
</feature>